<dbReference type="EMBL" id="MUEK01000010">
    <property type="protein sequence ID" value="OOE39128.1"/>
    <property type="molecule type" value="Genomic_DNA"/>
</dbReference>
<dbReference type="CDD" id="cd01949">
    <property type="entry name" value="GGDEF"/>
    <property type="match status" value="1"/>
</dbReference>
<evidence type="ECO:0000259" key="8">
    <source>
        <dbReference type="PROSITE" id="PS50885"/>
    </source>
</evidence>
<dbReference type="Pfam" id="PF00672">
    <property type="entry name" value="HAMP"/>
    <property type="match status" value="1"/>
</dbReference>
<evidence type="ECO:0000256" key="6">
    <source>
        <dbReference type="ARBA" id="ARBA00023136"/>
    </source>
</evidence>
<evidence type="ECO:0000256" key="4">
    <source>
        <dbReference type="ARBA" id="ARBA00022692"/>
    </source>
</evidence>
<accession>A0AB36JWF1</accession>
<evidence type="ECO:0000256" key="2">
    <source>
        <dbReference type="ARBA" id="ARBA00004651"/>
    </source>
</evidence>
<keyword evidence="5 7" id="KW-1133">Transmembrane helix</keyword>
<sequence length="603" mass="68089">MGKKIELMLENVSINKKLPAVMIFFALISMIVAGVVSYINIKVNVEDIIKNNMLSLLQSRKSSLTNYFSSLEDEVLFHGQSPLVREALEKFSQSFDSIPNDREEYLKKVYIRNNPFSSGQRDHFLSPDDGSVYSEKHQHYHPIFLNLVRSNTYYDMFLVDTDGHLVYTVQKDEDYATNLIHGPWKDSSLSKLFSKINDERKPGEIYYSDIDFYEPSNNIPSSFIGIPVFDGSVNYMGALIFQLPIEPINKIMQVTAGMGATGETYLVGSDLLMRSNSRFLDHNNILKTRVDTVPSRDGLQGSSGTGLFTDYRGRRVYSAYASISFKGIKWVMIAEVDQDEVFQPVSEMSQIFLFTNLIVFVFVVFSGYLLGVSISNPIRTMTSTMLRLAKNDLSTNVYISQREDEVGQMAKALVVFKNNAEKREELKSQLEHLANHDNLTGMATRDFAMKKLEIITQASKEKGNYVAVVFVDLDNFKKVNDSFGHQTGDRLLCDIAKTLTESVRQTDVVARVGGDEFLLLLANMPDYNAIKLLVDEVMSSVKTMLSHTDKSSFVSLSVGVSVFPNDDKSINGLVAKSDKAMYRAKSNGKNHYCFWNEQDDIDE</sequence>
<dbReference type="PANTHER" id="PTHR46663">
    <property type="entry name" value="DIGUANYLATE CYCLASE DGCT-RELATED"/>
    <property type="match status" value="1"/>
</dbReference>
<comment type="subcellular location">
    <subcellularLocation>
        <location evidence="2">Cell membrane</location>
        <topology evidence="2">Multi-pass membrane protein</topology>
    </subcellularLocation>
</comment>
<comment type="cofactor">
    <cofactor evidence="1">
        <name>Mg(2+)</name>
        <dbReference type="ChEBI" id="CHEBI:18420"/>
    </cofactor>
</comment>
<dbReference type="Gene3D" id="3.30.450.20">
    <property type="entry name" value="PAS domain"/>
    <property type="match status" value="1"/>
</dbReference>
<dbReference type="GO" id="GO:0003824">
    <property type="term" value="F:catalytic activity"/>
    <property type="evidence" value="ECO:0007669"/>
    <property type="project" value="UniProtKB-ARBA"/>
</dbReference>
<feature type="domain" description="HAMP" evidence="8">
    <location>
        <begin position="372"/>
        <end position="425"/>
    </location>
</feature>
<dbReference type="Gene3D" id="1.10.8.500">
    <property type="entry name" value="HAMP domain in histidine kinase"/>
    <property type="match status" value="1"/>
</dbReference>
<dbReference type="AlphaFoldDB" id="A0AB36JWF1"/>
<dbReference type="InterPro" id="IPR000160">
    <property type="entry name" value="GGDEF_dom"/>
</dbReference>
<keyword evidence="11" id="KW-1185">Reference proteome</keyword>
<evidence type="ECO:0000313" key="10">
    <source>
        <dbReference type="EMBL" id="OOE39128.1"/>
    </source>
</evidence>
<evidence type="ECO:0000256" key="1">
    <source>
        <dbReference type="ARBA" id="ARBA00001946"/>
    </source>
</evidence>
<evidence type="ECO:0000259" key="9">
    <source>
        <dbReference type="PROSITE" id="PS50887"/>
    </source>
</evidence>
<gene>
    <name evidence="10" type="ORF">BZG00_10840</name>
</gene>
<protein>
    <recommendedName>
        <fullName evidence="12">Diguanylate cyclase</fullName>
    </recommendedName>
</protein>
<dbReference type="InterPro" id="IPR052163">
    <property type="entry name" value="DGC-Regulatory_Protein"/>
</dbReference>
<name>A0AB36JWF1_9GAMM</name>
<dbReference type="CDD" id="cd06225">
    <property type="entry name" value="HAMP"/>
    <property type="match status" value="1"/>
</dbReference>
<evidence type="ECO:0000256" key="7">
    <source>
        <dbReference type="SAM" id="Phobius"/>
    </source>
</evidence>
<keyword evidence="3" id="KW-1003">Cell membrane</keyword>
<dbReference type="PROSITE" id="PS50885">
    <property type="entry name" value="HAMP"/>
    <property type="match status" value="1"/>
</dbReference>
<dbReference type="PANTHER" id="PTHR46663:SF2">
    <property type="entry name" value="GGDEF DOMAIN-CONTAINING PROTEIN"/>
    <property type="match status" value="1"/>
</dbReference>
<feature type="domain" description="GGDEF" evidence="9">
    <location>
        <begin position="464"/>
        <end position="597"/>
    </location>
</feature>
<dbReference type="GO" id="GO:0007165">
    <property type="term" value="P:signal transduction"/>
    <property type="evidence" value="ECO:0007669"/>
    <property type="project" value="InterPro"/>
</dbReference>
<dbReference type="SUPFAM" id="SSF55073">
    <property type="entry name" value="Nucleotide cyclase"/>
    <property type="match status" value="1"/>
</dbReference>
<dbReference type="Proteomes" id="UP000189021">
    <property type="component" value="Unassembled WGS sequence"/>
</dbReference>
<proteinExistence type="predicted"/>
<organism evidence="10 11">
    <name type="scientific">Salinivibrio kushneri</name>
    <dbReference type="NCBI Taxonomy" id="1908198"/>
    <lineage>
        <taxon>Bacteria</taxon>
        <taxon>Pseudomonadati</taxon>
        <taxon>Pseudomonadota</taxon>
        <taxon>Gammaproteobacteria</taxon>
        <taxon>Vibrionales</taxon>
        <taxon>Vibrionaceae</taxon>
        <taxon>Salinivibrio</taxon>
    </lineage>
</organism>
<dbReference type="SUPFAM" id="SSF158472">
    <property type="entry name" value="HAMP domain-like"/>
    <property type="match status" value="1"/>
</dbReference>
<dbReference type="InterPro" id="IPR029787">
    <property type="entry name" value="Nucleotide_cyclase"/>
</dbReference>
<feature type="transmembrane region" description="Helical" evidence="7">
    <location>
        <begin position="351"/>
        <end position="371"/>
    </location>
</feature>
<evidence type="ECO:0008006" key="12">
    <source>
        <dbReference type="Google" id="ProtNLM"/>
    </source>
</evidence>
<dbReference type="Pfam" id="PF00990">
    <property type="entry name" value="GGDEF"/>
    <property type="match status" value="1"/>
</dbReference>
<dbReference type="Pfam" id="PF02743">
    <property type="entry name" value="dCache_1"/>
    <property type="match status" value="1"/>
</dbReference>
<dbReference type="NCBIfam" id="TIGR00254">
    <property type="entry name" value="GGDEF"/>
    <property type="match status" value="1"/>
</dbReference>
<dbReference type="PROSITE" id="PS50887">
    <property type="entry name" value="GGDEF"/>
    <property type="match status" value="1"/>
</dbReference>
<dbReference type="Gene3D" id="3.30.70.270">
    <property type="match status" value="1"/>
</dbReference>
<evidence type="ECO:0000313" key="11">
    <source>
        <dbReference type="Proteomes" id="UP000189021"/>
    </source>
</evidence>
<dbReference type="SMART" id="SM00304">
    <property type="entry name" value="HAMP"/>
    <property type="match status" value="1"/>
</dbReference>
<reference evidence="10 11" key="1">
    <citation type="journal article" date="2017" name="Genome Announc.">
        <title>Draft Genome Sequences of Salinivibrio proteolyticus, Salinivibrio sharmensis, Salinivibrio siamensis, Salinivibrio costicola subsp. alcaliphilus, Salinivibrio costicola subsp. vallismortis, and 29 New Isolates Belonging to the Genus Salinivibrio.</title>
        <authorList>
            <person name="Lopez-Hermoso C."/>
            <person name="de la Haba R.R."/>
            <person name="Sanchez-Porro C."/>
            <person name="Bayliss S.C."/>
            <person name="Feil E.J."/>
            <person name="Ventosa A."/>
        </authorList>
    </citation>
    <scope>NUCLEOTIDE SEQUENCE [LARGE SCALE GENOMIC DNA]</scope>
    <source>
        <strain evidence="10 11">AL184</strain>
    </source>
</reference>
<feature type="transmembrane region" description="Helical" evidence="7">
    <location>
        <begin position="21"/>
        <end position="41"/>
    </location>
</feature>
<keyword evidence="6 7" id="KW-0472">Membrane</keyword>
<dbReference type="InterPro" id="IPR043128">
    <property type="entry name" value="Rev_trsase/Diguanyl_cyclase"/>
</dbReference>
<dbReference type="GO" id="GO:0005886">
    <property type="term" value="C:plasma membrane"/>
    <property type="evidence" value="ECO:0007669"/>
    <property type="project" value="UniProtKB-SubCell"/>
</dbReference>
<comment type="caution">
    <text evidence="10">The sequence shown here is derived from an EMBL/GenBank/DDBJ whole genome shotgun (WGS) entry which is preliminary data.</text>
</comment>
<dbReference type="InterPro" id="IPR003660">
    <property type="entry name" value="HAMP_dom"/>
</dbReference>
<dbReference type="InterPro" id="IPR033479">
    <property type="entry name" value="dCache_1"/>
</dbReference>
<evidence type="ECO:0000256" key="3">
    <source>
        <dbReference type="ARBA" id="ARBA00022475"/>
    </source>
</evidence>
<dbReference type="SMART" id="SM00267">
    <property type="entry name" value="GGDEF"/>
    <property type="match status" value="1"/>
</dbReference>
<dbReference type="FunFam" id="3.30.70.270:FF:000001">
    <property type="entry name" value="Diguanylate cyclase domain protein"/>
    <property type="match status" value="1"/>
</dbReference>
<evidence type="ECO:0000256" key="5">
    <source>
        <dbReference type="ARBA" id="ARBA00022989"/>
    </source>
</evidence>
<keyword evidence="4 7" id="KW-0812">Transmembrane</keyword>